<dbReference type="EMBL" id="KV745206">
    <property type="protein sequence ID" value="OCK76490.1"/>
    <property type="molecule type" value="Genomic_DNA"/>
</dbReference>
<feature type="compositionally biased region" description="Low complexity" evidence="2">
    <location>
        <begin position="40"/>
        <end position="51"/>
    </location>
</feature>
<proteinExistence type="predicted"/>
<dbReference type="PANTHER" id="PTHR36681">
    <property type="entry name" value="NUCLEAR GTPASE, GERMINAL CENTER-ASSOCIATED, TANDEM DUPLICATE 3"/>
    <property type="match status" value="1"/>
</dbReference>
<feature type="compositionally biased region" description="Basic and acidic residues" evidence="2">
    <location>
        <begin position="265"/>
        <end position="278"/>
    </location>
</feature>
<organism evidence="5 6">
    <name type="scientific">Lepidopterella palustris CBS 459.81</name>
    <dbReference type="NCBI Taxonomy" id="1314670"/>
    <lineage>
        <taxon>Eukaryota</taxon>
        <taxon>Fungi</taxon>
        <taxon>Dikarya</taxon>
        <taxon>Ascomycota</taxon>
        <taxon>Pezizomycotina</taxon>
        <taxon>Dothideomycetes</taxon>
        <taxon>Pleosporomycetidae</taxon>
        <taxon>Mytilinidiales</taxon>
        <taxon>Argynnaceae</taxon>
        <taxon>Lepidopterella</taxon>
    </lineage>
</organism>
<feature type="region of interest" description="Disordered" evidence="2">
    <location>
        <begin position="1"/>
        <end position="278"/>
    </location>
</feature>
<feature type="compositionally biased region" description="Low complexity" evidence="2">
    <location>
        <begin position="79"/>
        <end position="90"/>
    </location>
</feature>
<feature type="compositionally biased region" description="Polar residues" evidence="2">
    <location>
        <begin position="188"/>
        <end position="203"/>
    </location>
</feature>
<keyword evidence="1" id="KW-0175">Coiled coil</keyword>
<evidence type="ECO:0000313" key="5">
    <source>
        <dbReference type="EMBL" id="OCK76490.1"/>
    </source>
</evidence>
<name>A0A8E2JBH5_9PEZI</name>
<accession>A0A8E2JBH5</accession>
<dbReference type="SUPFAM" id="SSF52540">
    <property type="entry name" value="P-loop containing nucleoside triphosphate hydrolases"/>
    <property type="match status" value="1"/>
</dbReference>
<feature type="compositionally biased region" description="Polar residues" evidence="2">
    <location>
        <begin position="145"/>
        <end position="155"/>
    </location>
</feature>
<feature type="compositionally biased region" description="Polar residues" evidence="2">
    <location>
        <begin position="91"/>
        <end position="101"/>
    </location>
</feature>
<dbReference type="Pfam" id="PF00350">
    <property type="entry name" value="Dynamin_N"/>
    <property type="match status" value="1"/>
</dbReference>
<evidence type="ECO:0000259" key="4">
    <source>
        <dbReference type="Pfam" id="PF24564"/>
    </source>
</evidence>
<evidence type="ECO:0000259" key="3">
    <source>
        <dbReference type="Pfam" id="PF00350"/>
    </source>
</evidence>
<dbReference type="Gene3D" id="3.40.50.300">
    <property type="entry name" value="P-loop containing nucleotide triphosphate hydrolases"/>
    <property type="match status" value="2"/>
</dbReference>
<dbReference type="Proteomes" id="UP000250266">
    <property type="component" value="Unassembled WGS sequence"/>
</dbReference>
<dbReference type="CDD" id="cd00882">
    <property type="entry name" value="Ras_like_GTPase"/>
    <property type="match status" value="1"/>
</dbReference>
<sequence length="1103" mass="124479">MVRRRVVETAESASISSTALQMDTPESDSDSRNSRNFKPASTSASTLSTSSHGFHSVVTESEDDPDIPLPSVEGDSRDSLPFSTPDSSSSQFRTPSISITPHPSEEAATPSPCVRSTRSVSFTLRQQSNSSPTINGIDEQIGNLALSSQSRSATPDRNVLGTLARPESSEESIRESPRHGSDHPVHSRTISLGTSESTQSIATGNIVDGFGNLTLGPEAPSRGATPRSFLHPEVPSTDSNNRSSTSPSRSGRRRRSSSYLNQTPHKVEDEEPPHERFHEPGFQQAFGNAKRLMRDLMGVLASATLHTEPESAIQRLYLEANYLSFFQHAATRTVGFVGDSGVGKSSLINSLLDFSGLARTSNNGACTCAATEFHYHDRDDFAIEVEYFAIEDIQDHFIDLLKSYRMFHFHGEQMENYERKDFEKKANLAQDTFQAAFRNRLGQNEQFLLDPSEQTVLETLRRWTRESIRMLVGRAEGVEGRDILADAQQCSNRLLELTSEPTSIIEPSVWPFIRKIRVFLKSHILSRGLVLVDLPGLRDVNSARSKITEEYALRCDEIFAVCPIGRAKTDASVMGVLGLARNAEKLNVGIVCTKSDDIRAHEAETDWRGQVSATTIRSHVNNIADDQREIEKIDADLEEFDGISEDAMTDEDREERAELEKDRRKTQKLKDRHEFELKSFLINTRNQEITRILEETYHNVIPRGQLNVFCVSNADYWEHRLMPKEAALPFLRLSGILDMRRHCISILANSQLRAATEYMKVRIPALLNDVQLWVQSGAGGIDAERRRAIQHNLDEVERELHQLTGPPSRINTIARSMKQQFKEQIFQIMIRSSAQWTNDARDASSQWQGWHSSTYSAFCRNYGDYSTKTVGPHCWNDEAMATMVRFMATRWQTFRQNLLGSEEDYTDLIESTFDRAASLCNPVHIPADLIRTLTATLVHRQYLLLSEIEQIYEESGDSLLTLRRDALSGLRTSITGTLMEESYTACNLISGPGSDSKRKAIIRERFKNEELFISLGRQFRNRFSRVADDLEREIKRAISSHLEIIRMDLDTLRIENAALEGERYPQFRGRVDAEVQRVRSEMGNVYRLVDGIREVERDIQSGV</sequence>
<dbReference type="PANTHER" id="PTHR36681:SF3">
    <property type="entry name" value="NUCLEAR GTPASE, GERMINAL CENTER-ASSOCIATED, TANDEM DUPLICATE 3"/>
    <property type="match status" value="1"/>
</dbReference>
<gene>
    <name evidence="5" type="ORF">K432DRAFT_145816</name>
</gene>
<feature type="domain" description="DUF7605" evidence="4">
    <location>
        <begin position="832"/>
        <end position="1012"/>
    </location>
</feature>
<evidence type="ECO:0000256" key="1">
    <source>
        <dbReference type="SAM" id="Coils"/>
    </source>
</evidence>
<feature type="compositionally biased region" description="Low complexity" evidence="2">
    <location>
        <begin position="235"/>
        <end position="249"/>
    </location>
</feature>
<evidence type="ECO:0000256" key="2">
    <source>
        <dbReference type="SAM" id="MobiDB-lite"/>
    </source>
</evidence>
<dbReference type="InterPro" id="IPR056024">
    <property type="entry name" value="DUF7605"/>
</dbReference>
<feature type="coiled-coil region" evidence="1">
    <location>
        <begin position="649"/>
        <end position="676"/>
    </location>
</feature>
<feature type="compositionally biased region" description="Basic and acidic residues" evidence="2">
    <location>
        <begin position="167"/>
        <end position="185"/>
    </location>
</feature>
<keyword evidence="6" id="KW-1185">Reference proteome</keyword>
<dbReference type="InterPro" id="IPR045063">
    <property type="entry name" value="Dynamin_N"/>
</dbReference>
<dbReference type="InterPro" id="IPR027417">
    <property type="entry name" value="P-loop_NTPase"/>
</dbReference>
<dbReference type="AlphaFoldDB" id="A0A8E2JBH5"/>
<feature type="compositionally biased region" description="Low complexity" evidence="2">
    <location>
        <begin position="9"/>
        <end position="19"/>
    </location>
</feature>
<protein>
    <submittedName>
        <fullName evidence="5">Uncharacterized protein</fullName>
    </submittedName>
</protein>
<dbReference type="OrthoDB" id="3598281at2759"/>
<feature type="compositionally biased region" description="Polar residues" evidence="2">
    <location>
        <begin position="114"/>
        <end position="134"/>
    </location>
</feature>
<dbReference type="Pfam" id="PF24564">
    <property type="entry name" value="DUF7605"/>
    <property type="match status" value="1"/>
</dbReference>
<reference evidence="5 6" key="1">
    <citation type="journal article" date="2016" name="Nat. Commun.">
        <title>Ectomycorrhizal ecology is imprinted in the genome of the dominant symbiotic fungus Cenococcum geophilum.</title>
        <authorList>
            <consortium name="DOE Joint Genome Institute"/>
            <person name="Peter M."/>
            <person name="Kohler A."/>
            <person name="Ohm R.A."/>
            <person name="Kuo A."/>
            <person name="Krutzmann J."/>
            <person name="Morin E."/>
            <person name="Arend M."/>
            <person name="Barry K.W."/>
            <person name="Binder M."/>
            <person name="Choi C."/>
            <person name="Clum A."/>
            <person name="Copeland A."/>
            <person name="Grisel N."/>
            <person name="Haridas S."/>
            <person name="Kipfer T."/>
            <person name="LaButti K."/>
            <person name="Lindquist E."/>
            <person name="Lipzen A."/>
            <person name="Maire R."/>
            <person name="Meier B."/>
            <person name="Mihaltcheva S."/>
            <person name="Molinier V."/>
            <person name="Murat C."/>
            <person name="Poggeler S."/>
            <person name="Quandt C.A."/>
            <person name="Sperisen C."/>
            <person name="Tritt A."/>
            <person name="Tisserant E."/>
            <person name="Crous P.W."/>
            <person name="Henrissat B."/>
            <person name="Nehls U."/>
            <person name="Egli S."/>
            <person name="Spatafora J.W."/>
            <person name="Grigoriev I.V."/>
            <person name="Martin F.M."/>
        </authorList>
    </citation>
    <scope>NUCLEOTIDE SEQUENCE [LARGE SCALE GENOMIC DNA]</scope>
    <source>
        <strain evidence="5 6">CBS 459.81</strain>
    </source>
</reference>
<evidence type="ECO:0000313" key="6">
    <source>
        <dbReference type="Proteomes" id="UP000250266"/>
    </source>
</evidence>
<feature type="domain" description="Dynamin N-terminal" evidence="3">
    <location>
        <begin position="334"/>
        <end position="567"/>
    </location>
</feature>